<dbReference type="AlphaFoldDB" id="A0ABD5Q0L6"/>
<dbReference type="InterPro" id="IPR055708">
    <property type="entry name" value="DUF7284"/>
</dbReference>
<dbReference type="RefSeq" id="WP_254266725.1">
    <property type="nucleotide sequence ID" value="NZ_CP100400.1"/>
</dbReference>
<evidence type="ECO:0000313" key="2">
    <source>
        <dbReference type="EMBL" id="MFC4824205.1"/>
    </source>
</evidence>
<reference evidence="2 3" key="1">
    <citation type="journal article" date="2019" name="Int. J. Syst. Evol. Microbiol.">
        <title>The Global Catalogue of Microorganisms (GCM) 10K type strain sequencing project: providing services to taxonomists for standard genome sequencing and annotation.</title>
        <authorList>
            <consortium name="The Broad Institute Genomics Platform"/>
            <consortium name="The Broad Institute Genome Sequencing Center for Infectious Disease"/>
            <person name="Wu L."/>
            <person name="Ma J."/>
        </authorList>
    </citation>
    <scope>NUCLEOTIDE SEQUENCE [LARGE SCALE GENOMIC DNA]</scope>
    <source>
        <strain evidence="2 3">XZYJ18</strain>
    </source>
</reference>
<protein>
    <submittedName>
        <fullName evidence="2">Uncharacterized protein</fullName>
    </submittedName>
</protein>
<organism evidence="2 3">
    <name type="scientific">Halorussus aquaticus</name>
    <dbReference type="NCBI Taxonomy" id="2953748"/>
    <lineage>
        <taxon>Archaea</taxon>
        <taxon>Methanobacteriati</taxon>
        <taxon>Methanobacteriota</taxon>
        <taxon>Stenosarchaea group</taxon>
        <taxon>Halobacteria</taxon>
        <taxon>Halobacteriales</taxon>
        <taxon>Haladaptataceae</taxon>
        <taxon>Halorussus</taxon>
    </lineage>
</organism>
<dbReference type="Pfam" id="PF23955">
    <property type="entry name" value="DUF7284"/>
    <property type="match status" value="1"/>
</dbReference>
<keyword evidence="3" id="KW-1185">Reference proteome</keyword>
<comment type="caution">
    <text evidence="2">The sequence shown here is derived from an EMBL/GenBank/DDBJ whole genome shotgun (WGS) entry which is preliminary data.</text>
</comment>
<accession>A0ABD5Q0L6</accession>
<evidence type="ECO:0000256" key="1">
    <source>
        <dbReference type="SAM" id="MobiDB-lite"/>
    </source>
</evidence>
<dbReference type="EMBL" id="JBHSHT010000001">
    <property type="protein sequence ID" value="MFC4824205.1"/>
    <property type="molecule type" value="Genomic_DNA"/>
</dbReference>
<gene>
    <name evidence="2" type="ORF">ACFO9K_08010</name>
</gene>
<dbReference type="GeneID" id="73045114"/>
<sequence>MRAISTVLDASLCLLLVSASALTLAATPPGPGGAGTAATDPDTADESAELLATSTALVTYDAGSRNRTAHDTLAGLLASAAVADAGPASHHGFVRAVRERVGRAVRRRAVGVQVVARANESTSRTVSTATASTPSATPTASTSNVTHEGRVVAGDAPPPDADVHAAGFAVRQVRLTVRTWSK</sequence>
<proteinExistence type="predicted"/>
<name>A0ABD5Q0L6_9EURY</name>
<feature type="region of interest" description="Disordered" evidence="1">
    <location>
        <begin position="120"/>
        <end position="147"/>
    </location>
</feature>
<evidence type="ECO:0000313" key="3">
    <source>
        <dbReference type="Proteomes" id="UP001595945"/>
    </source>
</evidence>
<dbReference type="Proteomes" id="UP001595945">
    <property type="component" value="Unassembled WGS sequence"/>
</dbReference>